<dbReference type="GO" id="GO:0051607">
    <property type="term" value="P:defense response to virus"/>
    <property type="evidence" value="ECO:0007669"/>
    <property type="project" value="UniProtKB-UniRule"/>
</dbReference>
<dbReference type="SUPFAM" id="SSF56672">
    <property type="entry name" value="DNA/RNA polymerases"/>
    <property type="match status" value="1"/>
</dbReference>
<dbReference type="CDD" id="cd09634">
    <property type="entry name" value="Cas1_I-II-III"/>
    <property type="match status" value="1"/>
</dbReference>
<dbReference type="Proteomes" id="UP000016498">
    <property type="component" value="Unassembled WGS sequence"/>
</dbReference>
<dbReference type="HAMAP" id="MF_01470">
    <property type="entry name" value="Cas1"/>
    <property type="match status" value="1"/>
</dbReference>
<dbReference type="Gene3D" id="3.30.70.270">
    <property type="match status" value="1"/>
</dbReference>
<feature type="domain" description="Reverse transcriptase" evidence="12">
    <location>
        <begin position="54"/>
        <end position="280"/>
    </location>
</feature>
<dbReference type="NCBIfam" id="TIGR00287">
    <property type="entry name" value="cas1"/>
    <property type="match status" value="1"/>
</dbReference>
<feature type="binding site" evidence="11">
    <location>
        <position position="459"/>
    </location>
    <ligand>
        <name>Mn(2+)</name>
        <dbReference type="ChEBI" id="CHEBI:29035"/>
    </ligand>
</feature>
<evidence type="ECO:0000256" key="3">
    <source>
        <dbReference type="ARBA" id="ARBA00022759"/>
    </source>
</evidence>
<dbReference type="PATRIC" id="fig|1227262.3.peg.98"/>
<evidence type="ECO:0000256" key="6">
    <source>
        <dbReference type="ARBA" id="ARBA00023118"/>
    </source>
</evidence>
<comment type="similarity">
    <text evidence="11">Belongs to the CRISPR-associated endonuclease Cas1 family.</text>
</comment>
<keyword evidence="5 11" id="KW-0460">Magnesium</keyword>
<dbReference type="Gene3D" id="1.20.120.920">
    <property type="entry name" value="CRISPR-associated endonuclease Cas1, C-terminal domain"/>
    <property type="match status" value="1"/>
</dbReference>
<evidence type="ECO:0000256" key="5">
    <source>
        <dbReference type="ARBA" id="ARBA00022842"/>
    </source>
</evidence>
<comment type="function">
    <text evidence="11">CRISPR (clustered regularly interspaced short palindromic repeat), is an adaptive immune system that provides protection against mobile genetic elements (viruses, transposable elements and conjugative plasmids). CRISPR clusters contain spacers, sequences complementary to antecedent mobile elements, and target invading nucleic acids. CRISPR clusters are transcribed and processed into CRISPR RNA (crRNA). Acts as a dsDNA endonuclease. Involved in the integration of spacer DNA into the CRISPR cassette.</text>
</comment>
<dbReference type="Gene3D" id="3.100.10.20">
    <property type="entry name" value="CRISPR-associated endonuclease Cas1, N-terminal domain"/>
    <property type="match status" value="1"/>
</dbReference>
<feature type="binding site" evidence="11">
    <location>
        <position position="524"/>
    </location>
    <ligand>
        <name>Mn(2+)</name>
        <dbReference type="ChEBI" id="CHEBI:29035"/>
    </ligand>
</feature>
<dbReference type="AlphaFoldDB" id="U1Q6U9"/>
<keyword evidence="1 11" id="KW-0540">Nuclease</keyword>
<gene>
    <name evidence="11" type="primary">cas1</name>
    <name evidence="13" type="ORF">HMPREF1549_00121</name>
</gene>
<dbReference type="InterPro" id="IPR043128">
    <property type="entry name" value="Rev_trsase/Diguanyl_cyclase"/>
</dbReference>
<evidence type="ECO:0000259" key="12">
    <source>
        <dbReference type="PROSITE" id="PS50878"/>
    </source>
</evidence>
<keyword evidence="8 11" id="KW-0464">Manganese</keyword>
<evidence type="ECO:0000256" key="10">
    <source>
        <dbReference type="ARBA" id="ARBA00038592"/>
    </source>
</evidence>
<comment type="caution">
    <text evidence="13">The sequence shown here is derived from an EMBL/GenBank/DDBJ whole genome shotgun (WGS) entry which is preliminary data.</text>
</comment>
<dbReference type="HOGENOM" id="CLU_012698_0_0_11"/>
<dbReference type="Pfam" id="PF00078">
    <property type="entry name" value="RVT_1"/>
    <property type="match status" value="1"/>
</dbReference>
<reference evidence="13 14" key="1">
    <citation type="submission" date="2013-06" db="EMBL/GenBank/DDBJ databases">
        <authorList>
            <person name="Weinstock G."/>
            <person name="Sodergren E."/>
            <person name="Lobos E.A."/>
            <person name="Fulton L."/>
            <person name="Fulton R."/>
            <person name="Courtney L."/>
            <person name="Fronick C."/>
            <person name="O'Laughlin M."/>
            <person name="Godfrey J."/>
            <person name="Wilson R.M."/>
            <person name="Miner T."/>
            <person name="Farmer C."/>
            <person name="Delehaunty K."/>
            <person name="Cordes M."/>
            <person name="Minx P."/>
            <person name="Tomlinson C."/>
            <person name="Chen J."/>
            <person name="Wollam A."/>
            <person name="Pepin K.H."/>
            <person name="Bhonagiri V."/>
            <person name="Zhang X."/>
            <person name="Warren W."/>
            <person name="Mitreva M."/>
            <person name="Mardis E.R."/>
            <person name="Wilson R.K."/>
        </authorList>
    </citation>
    <scope>NUCLEOTIDE SEQUENCE [LARGE SCALE GENOMIC DNA]</scope>
    <source>
        <strain evidence="13 14">F0510</strain>
    </source>
</reference>
<evidence type="ECO:0000256" key="1">
    <source>
        <dbReference type="ARBA" id="ARBA00022722"/>
    </source>
</evidence>
<keyword evidence="7 11" id="KW-0238">DNA-binding</keyword>
<keyword evidence="6 11" id="KW-0051">Antiviral defense</keyword>
<comment type="cofactor">
    <cofactor evidence="11">
        <name>Mg(2+)</name>
        <dbReference type="ChEBI" id="CHEBI:18420"/>
    </cofactor>
    <cofactor evidence="11">
        <name>Mn(2+)</name>
        <dbReference type="ChEBI" id="CHEBI:29035"/>
    </cofactor>
</comment>
<proteinExistence type="inferred from homology"/>
<keyword evidence="2 11" id="KW-0479">Metal-binding</keyword>
<dbReference type="InterPro" id="IPR042211">
    <property type="entry name" value="CRISPR-assoc_Cas1_N"/>
</dbReference>
<dbReference type="GO" id="GO:0003677">
    <property type="term" value="F:DNA binding"/>
    <property type="evidence" value="ECO:0007669"/>
    <property type="project" value="UniProtKB-KW"/>
</dbReference>
<dbReference type="PANTHER" id="PTHR34353:SF2">
    <property type="entry name" value="CRISPR-ASSOCIATED ENDONUCLEASE CAS1 1"/>
    <property type="match status" value="1"/>
</dbReference>
<dbReference type="PANTHER" id="PTHR34353">
    <property type="entry name" value="CRISPR-ASSOCIATED ENDONUCLEASE CAS1 1"/>
    <property type="match status" value="1"/>
</dbReference>
<evidence type="ECO:0000313" key="14">
    <source>
        <dbReference type="Proteomes" id="UP000016498"/>
    </source>
</evidence>
<dbReference type="GO" id="GO:0016787">
    <property type="term" value="F:hydrolase activity"/>
    <property type="evidence" value="ECO:0007669"/>
    <property type="project" value="UniProtKB-KW"/>
</dbReference>
<comment type="caution">
    <text evidence="11">Lacks conserved residue(s) required for the propagation of feature annotation.</text>
</comment>
<comment type="subunit">
    <text evidence="10 11">Homodimer, forms a heterotetramer with a Cas2 homodimer.</text>
</comment>
<accession>U1Q6U9</accession>
<dbReference type="InterPro" id="IPR000477">
    <property type="entry name" value="RT_dom"/>
</dbReference>
<dbReference type="InterPro" id="IPR043502">
    <property type="entry name" value="DNA/RNA_pol_sf"/>
</dbReference>
<evidence type="ECO:0000256" key="7">
    <source>
        <dbReference type="ARBA" id="ARBA00023125"/>
    </source>
</evidence>
<dbReference type="Pfam" id="PF01867">
    <property type="entry name" value="Cas_Cas1"/>
    <property type="match status" value="1"/>
</dbReference>
<dbReference type="EMBL" id="AWSD01000011">
    <property type="protein sequence ID" value="ERH23585.1"/>
    <property type="molecule type" value="Genomic_DNA"/>
</dbReference>
<dbReference type="RefSeq" id="WP_021604855.1">
    <property type="nucleotide sequence ID" value="NZ_KE951522.1"/>
</dbReference>
<organism evidence="13 14">
    <name type="scientific">Actinomyces johnsonii F0510</name>
    <dbReference type="NCBI Taxonomy" id="1227262"/>
    <lineage>
        <taxon>Bacteria</taxon>
        <taxon>Bacillati</taxon>
        <taxon>Actinomycetota</taxon>
        <taxon>Actinomycetes</taxon>
        <taxon>Actinomycetales</taxon>
        <taxon>Actinomycetaceae</taxon>
        <taxon>Actinomyces</taxon>
    </lineage>
</organism>
<comment type="function">
    <text evidence="9">Poorly processive, error-prone DNA polymerase involved in untargeted mutagenesis. Copies undamaged DNA at stalled replication forks, which arise in vivo from mismatched or misaligned primer ends. These misaligned primers can be extended by PolIV. Exhibits no 3'-5' exonuclease (proofreading) activity. May be involved in translesional synthesis, in conjunction with the beta clamp from PolIII.</text>
</comment>
<dbReference type="CDD" id="cd01651">
    <property type="entry name" value="RT_G2_intron"/>
    <property type="match status" value="1"/>
</dbReference>
<evidence type="ECO:0000256" key="8">
    <source>
        <dbReference type="ARBA" id="ARBA00023211"/>
    </source>
</evidence>
<dbReference type="GO" id="GO:0043571">
    <property type="term" value="P:maintenance of CRISPR repeat elements"/>
    <property type="evidence" value="ECO:0007669"/>
    <property type="project" value="UniProtKB-UniRule"/>
</dbReference>
<dbReference type="InterPro" id="IPR042206">
    <property type="entry name" value="CRISPR-assoc_Cas1_C"/>
</dbReference>
<sequence length="566" mass="61097">MSEPTTGTPFERISSHEGLEDGWRMVLAKDASDGILQKKTKEFAEHLDDFLTELSESLRSGTYEPDPLLSFGIPKGTSGEVRTLHIPSIRDRVVERAVVNTITHRADLAMSPCSFAYRTGIGTDDAVDHLARLRDAGYRYVLRTDIEDYFPNLSIEDALATLSPIASCPRTIDLIRLIARPRRARGERRTRNRGIAQGSCLSPLLANLALTDVDRAMGDAGYGYARFADDIVICSPHEPDLLEALELLDSLLTPRGLRLNQEKTAMTSFDEGFCYLGTDFSRNFPPVNPRHDIKGRPDPDQVVYVGRDGARVHVSQNRLIVDGADGLPQVSIPRRAVSRIVLTGAVGLSSGARSWALYNDIDVVFLSRHGGYLGQLAGPRSTASARRLLTQASFATDDDARLPLARAIVRAKMRHQVSVLHRTGRRSQGSDVETPCTTIRQLADDAEQAADVDELMGLEGAASTAYFGCLSGLVPPEVAFDGRSRRPPKDLANAALSYAYAILLAECTGALLAAGLEPSLGVLHASTDKRPSLSLDLYAAGPPGRHAGGLGLPAAGVRFPAAAGAR</sequence>
<dbReference type="GO" id="GO:0004519">
    <property type="term" value="F:endonuclease activity"/>
    <property type="evidence" value="ECO:0007669"/>
    <property type="project" value="UniProtKB-UniRule"/>
</dbReference>
<name>U1Q6U9_9ACTO</name>
<evidence type="ECO:0000313" key="13">
    <source>
        <dbReference type="EMBL" id="ERH23585.1"/>
    </source>
</evidence>
<dbReference type="GO" id="GO:0046872">
    <property type="term" value="F:metal ion binding"/>
    <property type="evidence" value="ECO:0007669"/>
    <property type="project" value="UniProtKB-UniRule"/>
</dbReference>
<keyword evidence="4 11" id="KW-0378">Hydrolase</keyword>
<dbReference type="EC" id="3.1.-.-" evidence="11"/>
<keyword evidence="3 11" id="KW-0255">Endonuclease</keyword>
<dbReference type="PROSITE" id="PS50878">
    <property type="entry name" value="RT_POL"/>
    <property type="match status" value="1"/>
</dbReference>
<evidence type="ECO:0000256" key="11">
    <source>
        <dbReference type="HAMAP-Rule" id="MF_01470"/>
    </source>
</evidence>
<evidence type="ECO:0000256" key="9">
    <source>
        <dbReference type="ARBA" id="ARBA00025589"/>
    </source>
</evidence>
<evidence type="ECO:0000256" key="2">
    <source>
        <dbReference type="ARBA" id="ARBA00022723"/>
    </source>
</evidence>
<evidence type="ECO:0000256" key="4">
    <source>
        <dbReference type="ARBA" id="ARBA00022801"/>
    </source>
</evidence>
<protein>
    <recommendedName>
        <fullName evidence="11">CRISPR-associated endonuclease Cas1</fullName>
        <ecNumber evidence="11">3.1.-.-</ecNumber>
    </recommendedName>
</protein>
<dbReference type="InterPro" id="IPR002729">
    <property type="entry name" value="CRISPR-assoc_Cas1"/>
</dbReference>
<dbReference type="InterPro" id="IPR050646">
    <property type="entry name" value="Cas1"/>
</dbReference>